<feature type="chain" id="PRO_5046307760" description="DUF5979 domain-containing protein" evidence="3">
    <location>
        <begin position="34"/>
        <end position="2352"/>
    </location>
</feature>
<feature type="region of interest" description="Disordered" evidence="1">
    <location>
        <begin position="1288"/>
        <end position="1310"/>
    </location>
</feature>
<evidence type="ECO:0000313" key="5">
    <source>
        <dbReference type="EMBL" id="MBT0993877.1"/>
    </source>
</evidence>
<feature type="domain" description="DUF5979" evidence="4">
    <location>
        <begin position="2182"/>
        <end position="2290"/>
    </location>
</feature>
<keyword evidence="6" id="KW-1185">Reference proteome</keyword>
<evidence type="ECO:0000256" key="2">
    <source>
        <dbReference type="SAM" id="Phobius"/>
    </source>
</evidence>
<accession>A0ABS5TXN7</accession>
<protein>
    <recommendedName>
        <fullName evidence="4">DUF5979 domain-containing protein</fullName>
    </recommendedName>
</protein>
<feature type="compositionally biased region" description="Pro residues" evidence="1">
    <location>
        <begin position="2295"/>
        <end position="2307"/>
    </location>
</feature>
<feature type="region of interest" description="Disordered" evidence="1">
    <location>
        <begin position="860"/>
        <end position="882"/>
    </location>
</feature>
<feature type="domain" description="DUF5979" evidence="4">
    <location>
        <begin position="2073"/>
        <end position="2168"/>
    </location>
</feature>
<dbReference type="RefSeq" id="WP_214348163.1">
    <property type="nucleotide sequence ID" value="NZ_JAHBOH010000001.1"/>
</dbReference>
<keyword evidence="2" id="KW-1133">Transmembrane helix</keyword>
<comment type="caution">
    <text evidence="5">The sequence shown here is derived from an EMBL/GenBank/DDBJ whole genome shotgun (WGS) entry which is preliminary data.</text>
</comment>
<feature type="domain" description="DUF5979" evidence="4">
    <location>
        <begin position="1746"/>
        <end position="1840"/>
    </location>
</feature>
<feature type="transmembrane region" description="Helical" evidence="2">
    <location>
        <begin position="2322"/>
        <end position="2341"/>
    </location>
</feature>
<sequence>MRRSRFAGWRRKVAAVAGTVLVMSFVLPGAAVAVDPPPIPDDPPAGDVTAELNLTKVSTADTVEPGQQYTYEIQLGCQVTAAAGCVDARITDPLPDYVTLVGTPTVSGVPAGDVTVTTDPDGTWFTVDFDEDLGDGDTGLSTTSTATVTVVVQVDDDIPYSADGQPLVNTATATADNALHDDGSATVTPSVDLALDAATTKEITPAAAEAAVGTALAIALTGMNTSNADVDELVINEPADPTATPNPFTYLDLTGIGEVTLPTGATTVQVRVTTDGTTWVDGPVGPPAALPDSVEPGAVVGVQVVFTGDIPPGASASVDLDLAQSDEVLDLADPTTVTNSASTTVTLDDDSATSDVASDDYTITPVVPEVSAGKDFEPDTVHAGDDSVMTLSGTNSSEDTALDTMTITDDPLPDGLTFSGFGDDTGAGIDWPTGADEASVTFTCEGTGVADPLTTDVVDTLPDPPAGCVVTGFVVTFTGDIVPGAVATVPAVVVTADEQDTEELTRTNTVVVDGANGGATATDTTTADLLSIIDRLEIDTSKQVTPSEIPAVPGQDVVMQLQGIVEEFPASTTDAHTIVVQDPADPATDDFWTYFEPGAVVTTPIPADATLTVQYYDATTGEWVDVPGMVDVPGEAIFTEPIPDGIDASGIRFVYESDAGFPPGTTVSPNVQAVLTDDVPNADATYTNCAQATAESPGVTAVYPEDPVCVDATTDAVNPGEGDLIDKAWDVPTVAERSLDEAPATLSWSTAGYSGLDTVEITDVPAPGTTALPASVYDAFDLVRIEPLDDDPWLAFDQVTGVELFRLPAGSVDPSAGEWTATTTDPCATSCDGTFPGYTLTADERATTIAFRLTFAESDTNRGGADAGPTDPPVGSGVARSSGNDRPIHLVFSVRDDLRSDATVPVLSTRTYNATDAGLVRNDAQAQGFVDGAVFLTDTASDTILITAVDLVVDLAKDWTGGPLGIPADDVPQNRYPIASVDLSAHNRTPGKVDTLRIVDPAVGDPFDVFNLVGFTEITDPATVGADALEIVLALDGGGELTYTDRAAALAATEAELVDVVGMTVTYTGRIDADAVVDIGFDTRLRTESRDAGDPPVAGMEITNGATVTIQDLVDYPDVDPKTAQDAAAAEVQTNEQGVEVTTTKTFDPDVQTEPDNGPVTVTLTGQPGGPSRTVRMVLSDTTATFWNQYDFTGFDDLALTAPIEQVRVDALTGGTWSVLLGQPVLSGATWVEGVNATTLALPDGVLPADVQGLRFTFSRVGDANWENPANPDQPVSFEVTRRATLHTGGPVQSDLAGNTAAPGETDPGVATDQVVATVTGADYDVDGNLITATSTATDTILYQHATNSVTVQKTPDGQQWIPGSPNTYTLTVTNDGAVPIVDPVIVDRLPVDALGVPQVVFDPTVDEVDRYAYGLTPESTADDAMPVDPADVTVDEQVGELTFTFPPGTTLQVGETYTISFAMQTAAGLPGGTQFTNEVGVTGDRAWDGCVETLDDETGECRTDATNTVTSAPALGVSKLVRADDWQELGVTKDPAVTNDLVCDETSVRADGFFASPCIPVTSPGGDITWRLTFRNNGNQPLDQIAAIDELPKPGDTGSTNDLARGSEWRPTFTGERPELVLPAEGELAVYWTTDEDPCHEISDATIDCPAGAWTIWPEGDDLPVAPEDVTGLAFVINPTPEMVPLEQIAIDIHQVAPAQSPTAGPDTVAYDTVGAVARSGETERYTVLSEPRRVGVALATGPIRVVKQVDGDAADVYAPDEFTATLECTSLGEEVDLGDAAELTLVPGEPVTVEDLPYGADCTVSEEDQGQSDWEATTVTVERDPVIVPTVRLTNTYDFAELTVSKAVDSTAVDSAGDPVEYGPFTVDVACTLDDEPVYADGYGPDDPMTAELADGGEVTFTELPPDAVCTVTETDTKGAAATTVVTTAGDGDPVTTDGTTGEITLVPTGAGANTAEVTNAFDAGDLVLTKEVTGDAAEFGSGPFTLHVTCTLDDASGTRTTWDDDVVLGGGAPLGARVVQIATGSSCEVTETDAAGATATTIAPEEPVVIDDGTQAVAVTVTNEFRAGGLQVAKTVSGPGASLAAGPYVFDVVCAFAGDDAAWSGSLTVEGVPDEDGRLLSDVVEPLPVGAQCTVTETEDGGADATPDPVTVTIPDVDDEGVATVEVVGVDNPFSAGTVAVTKVVDGTAASLVGDTEFTVRVTCEATDGTTVLDEPVVVQAGDTVVVTDDAGEDLLLPLGTSCWGVETDDGGATESAVDHGSREDAVTVAQSDELQALEITVTNTFDTEVVPPSPTEEPTPSPSPTDGTGPLPTTGADVLPLAVLAGVLGLGGAALLLGRRRLTPGRRD</sequence>
<gene>
    <name evidence="5" type="ORF">KIN34_06200</name>
</gene>
<organism evidence="5 6">
    <name type="scientific">Cellulomonas fulva</name>
    <dbReference type="NCBI Taxonomy" id="2835530"/>
    <lineage>
        <taxon>Bacteria</taxon>
        <taxon>Bacillati</taxon>
        <taxon>Actinomycetota</taxon>
        <taxon>Actinomycetes</taxon>
        <taxon>Micrococcales</taxon>
        <taxon>Cellulomonadaceae</taxon>
        <taxon>Cellulomonas</taxon>
    </lineage>
</organism>
<name>A0ABS5TXN7_9CELL</name>
<dbReference type="Gene3D" id="2.60.40.1140">
    <property type="entry name" value="Collagen-binding surface protein Cna, B-type domain"/>
    <property type="match status" value="2"/>
</dbReference>
<feature type="region of interest" description="Disordered" evidence="1">
    <location>
        <begin position="372"/>
        <end position="401"/>
    </location>
</feature>
<dbReference type="EMBL" id="JAHBOH010000001">
    <property type="protein sequence ID" value="MBT0993877.1"/>
    <property type="molecule type" value="Genomic_DNA"/>
</dbReference>
<keyword evidence="2" id="KW-0472">Membrane</keyword>
<feature type="compositionally biased region" description="Low complexity" evidence="1">
    <location>
        <begin position="2308"/>
        <end position="2320"/>
    </location>
</feature>
<dbReference type="InterPro" id="IPR046022">
    <property type="entry name" value="DUF5979"/>
</dbReference>
<keyword evidence="3" id="KW-0732">Signal</keyword>
<keyword evidence="2" id="KW-0812">Transmembrane</keyword>
<evidence type="ECO:0000259" key="4">
    <source>
        <dbReference type="Pfam" id="PF19407"/>
    </source>
</evidence>
<feature type="domain" description="DUF5979" evidence="4">
    <location>
        <begin position="1844"/>
        <end position="1964"/>
    </location>
</feature>
<feature type="region of interest" description="Disordered" evidence="1">
    <location>
        <begin position="1591"/>
        <end position="1612"/>
    </location>
</feature>
<dbReference type="Proteomes" id="UP000722125">
    <property type="component" value="Unassembled WGS sequence"/>
</dbReference>
<feature type="region of interest" description="Disordered" evidence="1">
    <location>
        <begin position="2288"/>
        <end position="2320"/>
    </location>
</feature>
<feature type="signal peptide" evidence="3">
    <location>
        <begin position="1"/>
        <end position="33"/>
    </location>
</feature>
<evidence type="ECO:0000313" key="6">
    <source>
        <dbReference type="Proteomes" id="UP000722125"/>
    </source>
</evidence>
<feature type="compositionally biased region" description="Basic and acidic residues" evidence="1">
    <location>
        <begin position="372"/>
        <end position="385"/>
    </location>
</feature>
<feature type="compositionally biased region" description="Polar residues" evidence="1">
    <location>
        <begin position="389"/>
        <end position="401"/>
    </location>
</feature>
<evidence type="ECO:0000256" key="3">
    <source>
        <dbReference type="SAM" id="SignalP"/>
    </source>
</evidence>
<dbReference type="Pfam" id="PF19407">
    <property type="entry name" value="DUF5979"/>
    <property type="match status" value="5"/>
</dbReference>
<proteinExistence type="predicted"/>
<evidence type="ECO:0000256" key="1">
    <source>
        <dbReference type="SAM" id="MobiDB-lite"/>
    </source>
</evidence>
<feature type="domain" description="DUF5979" evidence="4">
    <location>
        <begin position="1970"/>
        <end position="2068"/>
    </location>
</feature>
<dbReference type="Gene3D" id="2.60.40.740">
    <property type="match status" value="1"/>
</dbReference>
<reference evidence="5 6" key="1">
    <citation type="submission" date="2021-05" db="EMBL/GenBank/DDBJ databases">
        <title>Description of Cellulomonas sp. DKR-3 sp. nov.</title>
        <authorList>
            <person name="Dahal R.H."/>
            <person name="Chaudhary D.K."/>
        </authorList>
    </citation>
    <scope>NUCLEOTIDE SEQUENCE [LARGE SCALE GENOMIC DNA]</scope>
    <source>
        <strain evidence="5 6">DKR-3</strain>
    </source>
</reference>